<dbReference type="PROSITE" id="PS51257">
    <property type="entry name" value="PROKAR_LIPOPROTEIN"/>
    <property type="match status" value="1"/>
</dbReference>
<dbReference type="Proteomes" id="UP000612456">
    <property type="component" value="Unassembled WGS sequence"/>
</dbReference>
<feature type="region of interest" description="Disordered" evidence="1">
    <location>
        <begin position="27"/>
        <end position="51"/>
    </location>
</feature>
<protein>
    <recommendedName>
        <fullName evidence="4">ABC transporter substrate-binding protein</fullName>
    </recommendedName>
</protein>
<feature type="compositionally biased region" description="Low complexity" evidence="1">
    <location>
        <begin position="27"/>
        <end position="50"/>
    </location>
</feature>
<accession>A0A916ZA08</accession>
<evidence type="ECO:0000256" key="1">
    <source>
        <dbReference type="SAM" id="MobiDB-lite"/>
    </source>
</evidence>
<dbReference type="Gene3D" id="3.40.190.10">
    <property type="entry name" value="Periplasmic binding protein-like II"/>
    <property type="match status" value="2"/>
</dbReference>
<keyword evidence="3" id="KW-1185">Reference proteome</keyword>
<dbReference type="RefSeq" id="WP_188995502.1">
    <property type="nucleotide sequence ID" value="NZ_BMHP01000003.1"/>
</dbReference>
<dbReference type="EMBL" id="BMHP01000003">
    <property type="protein sequence ID" value="GGD83521.1"/>
    <property type="molecule type" value="Genomic_DNA"/>
</dbReference>
<gene>
    <name evidence="2" type="ORF">GCM10010911_47100</name>
</gene>
<dbReference type="PANTHER" id="PTHR43649">
    <property type="entry name" value="ARABINOSE-BINDING PROTEIN-RELATED"/>
    <property type="match status" value="1"/>
</dbReference>
<proteinExistence type="predicted"/>
<dbReference type="PANTHER" id="PTHR43649:SF12">
    <property type="entry name" value="DIACETYLCHITOBIOSE BINDING PROTEIN DASA"/>
    <property type="match status" value="1"/>
</dbReference>
<dbReference type="InterPro" id="IPR006059">
    <property type="entry name" value="SBP"/>
</dbReference>
<organism evidence="2 3">
    <name type="scientific">Paenibacillus nasutitermitis</name>
    <dbReference type="NCBI Taxonomy" id="1652958"/>
    <lineage>
        <taxon>Bacteria</taxon>
        <taxon>Bacillati</taxon>
        <taxon>Bacillota</taxon>
        <taxon>Bacilli</taxon>
        <taxon>Bacillales</taxon>
        <taxon>Paenibacillaceae</taxon>
        <taxon>Paenibacillus</taxon>
    </lineage>
</organism>
<comment type="caution">
    <text evidence="2">The sequence shown here is derived from an EMBL/GenBank/DDBJ whole genome shotgun (WGS) entry which is preliminary data.</text>
</comment>
<sequence>MVKKSYSLVFVILLAVVMLVGCTSNSGGNKSNAGGKNPSPSSNSKKTPATGKDPVEIELVHYQTGQEGAIKQLLDEYFELTGVKVKQTLIDAKNNQQYLITRAQEKKFPDIYAGSLEGELLANLVNAGLVENLLPEWESWGYDWLGEEKSFKGDLAEGNPWGAEAGKYGIPYMIATSGYYYNKKMLDKAGFDHAPTTWDEFLDFSEKVQATGISSIAYDFGDNWGSMNAVVFPIASNIFGGEENLTAALNGDGLADPKWLEVFGKIAELRDKKYLAEGTAVLIMSDVEKKFINEEVAVISNGSWFVPVLMSDAPDLDWIVALPPAVNASHDVNIDGGVSISFTVSKNNKNMKETKDFLKWFVDGPQQIKMTELSGILPANSKALAEADLDANIKVIAGLGDKLTKKRLHALVTEANIYEEFWKGLQALVEGKQSPEQLQQELMKVYAEKNK</sequence>
<reference evidence="2" key="2">
    <citation type="submission" date="2020-09" db="EMBL/GenBank/DDBJ databases">
        <authorList>
            <person name="Sun Q."/>
            <person name="Zhou Y."/>
        </authorList>
    </citation>
    <scope>NUCLEOTIDE SEQUENCE</scope>
    <source>
        <strain evidence="2">CGMCC 1.15178</strain>
    </source>
</reference>
<evidence type="ECO:0000313" key="3">
    <source>
        <dbReference type="Proteomes" id="UP000612456"/>
    </source>
</evidence>
<dbReference type="AlphaFoldDB" id="A0A916ZA08"/>
<evidence type="ECO:0008006" key="4">
    <source>
        <dbReference type="Google" id="ProtNLM"/>
    </source>
</evidence>
<reference evidence="2" key="1">
    <citation type="journal article" date="2014" name="Int. J. Syst. Evol. Microbiol.">
        <title>Complete genome sequence of Corynebacterium casei LMG S-19264T (=DSM 44701T), isolated from a smear-ripened cheese.</title>
        <authorList>
            <consortium name="US DOE Joint Genome Institute (JGI-PGF)"/>
            <person name="Walter F."/>
            <person name="Albersmeier A."/>
            <person name="Kalinowski J."/>
            <person name="Ruckert C."/>
        </authorList>
    </citation>
    <scope>NUCLEOTIDE SEQUENCE</scope>
    <source>
        <strain evidence="2">CGMCC 1.15178</strain>
    </source>
</reference>
<name>A0A916ZA08_9BACL</name>
<dbReference type="SUPFAM" id="SSF53850">
    <property type="entry name" value="Periplasmic binding protein-like II"/>
    <property type="match status" value="1"/>
</dbReference>
<evidence type="ECO:0000313" key="2">
    <source>
        <dbReference type="EMBL" id="GGD83521.1"/>
    </source>
</evidence>
<dbReference type="InterPro" id="IPR050490">
    <property type="entry name" value="Bact_solute-bd_prot1"/>
</dbReference>
<dbReference type="Pfam" id="PF13416">
    <property type="entry name" value="SBP_bac_8"/>
    <property type="match status" value="1"/>
</dbReference>